<accession>A0A0L0GCR2</accession>
<feature type="region of interest" description="Disordered" evidence="1">
    <location>
        <begin position="282"/>
        <end position="314"/>
    </location>
</feature>
<evidence type="ECO:0000313" key="4">
    <source>
        <dbReference type="Proteomes" id="UP000054560"/>
    </source>
</evidence>
<feature type="domain" description="C2H2-type" evidence="2">
    <location>
        <begin position="330"/>
        <end position="353"/>
    </location>
</feature>
<reference evidence="3 4" key="1">
    <citation type="submission" date="2011-02" db="EMBL/GenBank/DDBJ databases">
        <title>The Genome Sequence of Sphaeroforma arctica JP610.</title>
        <authorList>
            <consortium name="The Broad Institute Genome Sequencing Platform"/>
            <person name="Russ C."/>
            <person name="Cuomo C."/>
            <person name="Young S.K."/>
            <person name="Zeng Q."/>
            <person name="Gargeya S."/>
            <person name="Alvarado L."/>
            <person name="Berlin A."/>
            <person name="Chapman S.B."/>
            <person name="Chen Z."/>
            <person name="Freedman E."/>
            <person name="Gellesch M."/>
            <person name="Goldberg J."/>
            <person name="Griggs A."/>
            <person name="Gujja S."/>
            <person name="Heilman E."/>
            <person name="Heiman D."/>
            <person name="Howarth C."/>
            <person name="Mehta T."/>
            <person name="Neiman D."/>
            <person name="Pearson M."/>
            <person name="Roberts A."/>
            <person name="Saif S."/>
            <person name="Shea T."/>
            <person name="Shenoy N."/>
            <person name="Sisk P."/>
            <person name="Stolte C."/>
            <person name="Sykes S."/>
            <person name="White J."/>
            <person name="Yandava C."/>
            <person name="Burger G."/>
            <person name="Gray M.W."/>
            <person name="Holland P.W.H."/>
            <person name="King N."/>
            <person name="Lang F.B.F."/>
            <person name="Roger A.J."/>
            <person name="Ruiz-Trillo I."/>
            <person name="Haas B."/>
            <person name="Nusbaum C."/>
            <person name="Birren B."/>
        </authorList>
    </citation>
    <scope>NUCLEOTIDE SEQUENCE [LARGE SCALE GENOMIC DNA]</scope>
    <source>
        <strain evidence="3 4">JP610</strain>
    </source>
</reference>
<evidence type="ECO:0000259" key="2">
    <source>
        <dbReference type="PROSITE" id="PS00028"/>
    </source>
</evidence>
<evidence type="ECO:0000313" key="3">
    <source>
        <dbReference type="EMBL" id="KNC86805.1"/>
    </source>
</evidence>
<gene>
    <name evidence="3" type="ORF">SARC_01067</name>
</gene>
<feature type="compositionally biased region" description="Polar residues" evidence="1">
    <location>
        <begin position="295"/>
        <end position="308"/>
    </location>
</feature>
<dbReference type="EMBL" id="KQ241635">
    <property type="protein sequence ID" value="KNC86805.1"/>
    <property type="molecule type" value="Genomic_DNA"/>
</dbReference>
<evidence type="ECO:0000256" key="1">
    <source>
        <dbReference type="SAM" id="MobiDB-lite"/>
    </source>
</evidence>
<dbReference type="GeneID" id="25901571"/>
<protein>
    <recommendedName>
        <fullName evidence="2">C2H2-type domain-containing protein</fullName>
    </recommendedName>
</protein>
<keyword evidence="4" id="KW-1185">Reference proteome</keyword>
<sequence length="409" mass="44891">MVSCSKYPSSLPESAMKLFHSFEVKNSSTRELKQQSAKRHTSMVSRPTTKEDRLLYKFPISTNDGLSSMSMDVSLSDVMSEFNHLLDTVDPAIYNVDPSVYDILDYNTSPEPTSNFPTLTSDSPFDTSPPFDANSPLDTFSTFSFSERGRSSLTHLALGASFGAEGNALAGIDTNMSMDRTTAPTPVSFHELNAQFNLTSSLFGTTNLTSFGQFQNLSDNNIVNVASPRHSFTLPSASSVPNVSNACNNELHNNNDINDILSAELEPASSQLTSMRQFKSLENVRDENRIESPETKSNSPSMCPTSGTDDAAAKKRYRRRPTELNRGYECVLPGCERRYEAWRSLQHHLRTNHGVTTKVIKGCVYIEENKSGVFGLDGCIGTTQSLRRHSSVSSLVPIGRDGRSGSTSA</sequence>
<name>A0A0L0GCR2_9EUKA</name>
<dbReference type="PROSITE" id="PS00028">
    <property type="entry name" value="ZINC_FINGER_C2H2_1"/>
    <property type="match status" value="1"/>
</dbReference>
<dbReference type="AlphaFoldDB" id="A0A0L0GCR2"/>
<dbReference type="InterPro" id="IPR013087">
    <property type="entry name" value="Znf_C2H2_type"/>
</dbReference>
<dbReference type="RefSeq" id="XP_014160707.1">
    <property type="nucleotide sequence ID" value="XM_014305232.1"/>
</dbReference>
<organism evidence="3 4">
    <name type="scientific">Sphaeroforma arctica JP610</name>
    <dbReference type="NCBI Taxonomy" id="667725"/>
    <lineage>
        <taxon>Eukaryota</taxon>
        <taxon>Ichthyosporea</taxon>
        <taxon>Ichthyophonida</taxon>
        <taxon>Sphaeroforma</taxon>
    </lineage>
</organism>
<proteinExistence type="predicted"/>
<dbReference type="Proteomes" id="UP000054560">
    <property type="component" value="Unassembled WGS sequence"/>
</dbReference>
<feature type="compositionally biased region" description="Basic and acidic residues" evidence="1">
    <location>
        <begin position="282"/>
        <end position="294"/>
    </location>
</feature>